<gene>
    <name evidence="2" type="ORF">Slati_0386300</name>
</gene>
<proteinExistence type="predicted"/>
<protein>
    <submittedName>
        <fullName evidence="2">Uncharacterized protein</fullName>
    </submittedName>
</protein>
<dbReference type="EMBL" id="JACGWN010000002">
    <property type="protein sequence ID" value="KAL0457591.1"/>
    <property type="molecule type" value="Genomic_DNA"/>
</dbReference>
<evidence type="ECO:0000256" key="1">
    <source>
        <dbReference type="SAM" id="MobiDB-lite"/>
    </source>
</evidence>
<accession>A0AAW2XXV9</accession>
<name>A0AAW2XXV9_9LAMI</name>
<comment type="caution">
    <text evidence="2">The sequence shown here is derived from an EMBL/GenBank/DDBJ whole genome shotgun (WGS) entry which is preliminary data.</text>
</comment>
<feature type="compositionally biased region" description="Basic and acidic residues" evidence="1">
    <location>
        <begin position="34"/>
        <end position="43"/>
    </location>
</feature>
<feature type="region of interest" description="Disordered" evidence="1">
    <location>
        <begin position="1"/>
        <end position="62"/>
    </location>
</feature>
<reference evidence="2" key="1">
    <citation type="submission" date="2020-06" db="EMBL/GenBank/DDBJ databases">
        <authorList>
            <person name="Li T."/>
            <person name="Hu X."/>
            <person name="Zhang T."/>
            <person name="Song X."/>
            <person name="Zhang H."/>
            <person name="Dai N."/>
            <person name="Sheng W."/>
            <person name="Hou X."/>
            <person name="Wei L."/>
        </authorList>
    </citation>
    <scope>NUCLEOTIDE SEQUENCE</scope>
    <source>
        <strain evidence="2">KEN1</strain>
        <tissue evidence="2">Leaf</tissue>
    </source>
</reference>
<sequence length="62" mass="5959">MELFIEGSLLDATSGTDIDGGGGGVEDIAGDGDGATHGDEECVSRATGEGGTSGGVDDDVTL</sequence>
<reference evidence="2" key="2">
    <citation type="journal article" date="2024" name="Plant">
        <title>Genomic evolution and insights into agronomic trait innovations of Sesamum species.</title>
        <authorList>
            <person name="Miao H."/>
            <person name="Wang L."/>
            <person name="Qu L."/>
            <person name="Liu H."/>
            <person name="Sun Y."/>
            <person name="Le M."/>
            <person name="Wang Q."/>
            <person name="Wei S."/>
            <person name="Zheng Y."/>
            <person name="Lin W."/>
            <person name="Duan Y."/>
            <person name="Cao H."/>
            <person name="Xiong S."/>
            <person name="Wang X."/>
            <person name="Wei L."/>
            <person name="Li C."/>
            <person name="Ma Q."/>
            <person name="Ju M."/>
            <person name="Zhao R."/>
            <person name="Li G."/>
            <person name="Mu C."/>
            <person name="Tian Q."/>
            <person name="Mei H."/>
            <person name="Zhang T."/>
            <person name="Gao T."/>
            <person name="Zhang H."/>
        </authorList>
    </citation>
    <scope>NUCLEOTIDE SEQUENCE</scope>
    <source>
        <strain evidence="2">KEN1</strain>
    </source>
</reference>
<feature type="compositionally biased region" description="Gly residues" evidence="1">
    <location>
        <begin position="18"/>
        <end position="33"/>
    </location>
</feature>
<evidence type="ECO:0000313" key="2">
    <source>
        <dbReference type="EMBL" id="KAL0457591.1"/>
    </source>
</evidence>
<organism evidence="2">
    <name type="scientific">Sesamum latifolium</name>
    <dbReference type="NCBI Taxonomy" id="2727402"/>
    <lineage>
        <taxon>Eukaryota</taxon>
        <taxon>Viridiplantae</taxon>
        <taxon>Streptophyta</taxon>
        <taxon>Embryophyta</taxon>
        <taxon>Tracheophyta</taxon>
        <taxon>Spermatophyta</taxon>
        <taxon>Magnoliopsida</taxon>
        <taxon>eudicotyledons</taxon>
        <taxon>Gunneridae</taxon>
        <taxon>Pentapetalae</taxon>
        <taxon>asterids</taxon>
        <taxon>lamiids</taxon>
        <taxon>Lamiales</taxon>
        <taxon>Pedaliaceae</taxon>
        <taxon>Sesamum</taxon>
    </lineage>
</organism>
<dbReference type="AlphaFoldDB" id="A0AAW2XXV9"/>